<comment type="subcellular location">
    <subcellularLocation>
        <location evidence="1">Nucleus</location>
    </subcellularLocation>
</comment>
<evidence type="ECO:0000256" key="14">
    <source>
        <dbReference type="ARBA" id="ARBA00023315"/>
    </source>
</evidence>
<keyword evidence="8" id="KW-0862">Zinc</keyword>
<dbReference type="EMBL" id="AZBU02000009">
    <property type="protein sequence ID" value="TKR64158.1"/>
    <property type="molecule type" value="Genomic_DNA"/>
</dbReference>
<evidence type="ECO:0000256" key="10">
    <source>
        <dbReference type="ARBA" id="ARBA00023015"/>
    </source>
</evidence>
<keyword evidence="5" id="KW-0479">Metal-binding</keyword>
<dbReference type="EC" id="2.3.1.48" evidence="3"/>
<accession>A0A4U5M5L9</accession>
<dbReference type="Proteomes" id="UP000298663">
    <property type="component" value="Unassembled WGS sequence"/>
</dbReference>
<keyword evidence="13" id="KW-0539">Nucleus</keyword>
<dbReference type="InterPro" id="IPR050603">
    <property type="entry name" value="MYST_HAT"/>
</dbReference>
<comment type="caution">
    <text evidence="18">The sequence shown here is derived from an EMBL/GenBank/DDBJ whole genome shotgun (WGS) entry which is preliminary data.</text>
</comment>
<proteinExistence type="inferred from homology"/>
<dbReference type="InterPro" id="IPR016181">
    <property type="entry name" value="Acyl_CoA_acyltransferase"/>
</dbReference>
<dbReference type="FunFam" id="1.10.10.10:FF:000022">
    <property type="entry name" value="Histone acetyltransferase"/>
    <property type="match status" value="1"/>
</dbReference>
<dbReference type="GO" id="GO:0035267">
    <property type="term" value="C:NuA4 histone acetyltransferase complex"/>
    <property type="evidence" value="ECO:0007669"/>
    <property type="project" value="TreeGrafter"/>
</dbReference>
<dbReference type="GO" id="GO:0008270">
    <property type="term" value="F:zinc ion binding"/>
    <property type="evidence" value="ECO:0007669"/>
    <property type="project" value="UniProtKB-KW"/>
</dbReference>
<keyword evidence="4" id="KW-0808">Transferase</keyword>
<dbReference type="PANTHER" id="PTHR10615:SF219">
    <property type="entry name" value="HISTONE ACETYLTRANSFERASE KAT5"/>
    <property type="match status" value="1"/>
</dbReference>
<name>A0A4U5M5L9_STECR</name>
<dbReference type="PANTHER" id="PTHR10615">
    <property type="entry name" value="HISTONE ACETYLTRANSFERASE"/>
    <property type="match status" value="1"/>
</dbReference>
<evidence type="ECO:0000313" key="18">
    <source>
        <dbReference type="EMBL" id="TKR64158.1"/>
    </source>
</evidence>
<dbReference type="InterPro" id="IPR036388">
    <property type="entry name" value="WH-like_DNA-bd_sf"/>
</dbReference>
<evidence type="ECO:0000259" key="17">
    <source>
        <dbReference type="PROSITE" id="PS51726"/>
    </source>
</evidence>
<dbReference type="InterPro" id="IPR025995">
    <property type="entry name" value="Tudor-knot"/>
</dbReference>
<dbReference type="CDD" id="cd04301">
    <property type="entry name" value="NAT_SF"/>
    <property type="match status" value="1"/>
</dbReference>
<evidence type="ECO:0000256" key="2">
    <source>
        <dbReference type="ARBA" id="ARBA00010107"/>
    </source>
</evidence>
<keyword evidence="14" id="KW-0012">Acyltransferase</keyword>
<dbReference type="Pfam" id="PF11717">
    <property type="entry name" value="Tudor-knot"/>
    <property type="match status" value="1"/>
</dbReference>
<dbReference type="GO" id="GO:0000724">
    <property type="term" value="P:double-strand break repair via homologous recombination"/>
    <property type="evidence" value="ECO:0007669"/>
    <property type="project" value="TreeGrafter"/>
</dbReference>
<evidence type="ECO:0000256" key="3">
    <source>
        <dbReference type="ARBA" id="ARBA00013184"/>
    </source>
</evidence>
<dbReference type="InterPro" id="IPR002717">
    <property type="entry name" value="HAT_MYST-type"/>
</dbReference>
<feature type="region of interest" description="Disordered" evidence="16">
    <location>
        <begin position="97"/>
        <end position="118"/>
    </location>
</feature>
<reference evidence="18 19" key="1">
    <citation type="journal article" date="2015" name="Genome Biol.">
        <title>Comparative genomics of Steinernema reveals deeply conserved gene regulatory networks.</title>
        <authorList>
            <person name="Dillman A.R."/>
            <person name="Macchietto M."/>
            <person name="Porter C.F."/>
            <person name="Rogers A."/>
            <person name="Williams B."/>
            <person name="Antoshechkin I."/>
            <person name="Lee M.M."/>
            <person name="Goodwin Z."/>
            <person name="Lu X."/>
            <person name="Lewis E.E."/>
            <person name="Goodrich-Blair H."/>
            <person name="Stock S.P."/>
            <person name="Adams B.J."/>
            <person name="Sternberg P.W."/>
            <person name="Mortazavi A."/>
        </authorList>
    </citation>
    <scope>NUCLEOTIDE SEQUENCE [LARGE SCALE GENOMIC DNA]</scope>
    <source>
        <strain evidence="18 19">ALL</strain>
    </source>
</reference>
<dbReference type="Pfam" id="PF17772">
    <property type="entry name" value="zf-MYST"/>
    <property type="match status" value="1"/>
</dbReference>
<reference evidence="18 19" key="2">
    <citation type="journal article" date="2019" name="G3 (Bethesda)">
        <title>Hybrid Assembly of the Genome of the Entomopathogenic Nematode Steinernema carpocapsae Identifies the X-Chromosome.</title>
        <authorList>
            <person name="Serra L."/>
            <person name="Macchietto M."/>
            <person name="Macias-Munoz A."/>
            <person name="McGill C.J."/>
            <person name="Rodriguez I.M."/>
            <person name="Rodriguez B."/>
            <person name="Murad R."/>
            <person name="Mortazavi A."/>
        </authorList>
    </citation>
    <scope>NUCLEOTIDE SEQUENCE [LARGE SCALE GENOMIC DNA]</scope>
    <source>
        <strain evidence="18 19">ALL</strain>
    </source>
</reference>
<dbReference type="GO" id="GO:0046972">
    <property type="term" value="F:histone H4K16 acetyltransferase activity"/>
    <property type="evidence" value="ECO:0007669"/>
    <property type="project" value="TreeGrafter"/>
</dbReference>
<organism evidence="18 19">
    <name type="scientific">Steinernema carpocapsae</name>
    <name type="common">Entomopathogenic nematode</name>
    <dbReference type="NCBI Taxonomy" id="34508"/>
    <lineage>
        <taxon>Eukaryota</taxon>
        <taxon>Metazoa</taxon>
        <taxon>Ecdysozoa</taxon>
        <taxon>Nematoda</taxon>
        <taxon>Chromadorea</taxon>
        <taxon>Rhabditida</taxon>
        <taxon>Tylenchina</taxon>
        <taxon>Panagrolaimomorpha</taxon>
        <taxon>Strongyloidoidea</taxon>
        <taxon>Steinernematidae</taxon>
        <taxon>Steinernema</taxon>
    </lineage>
</organism>
<dbReference type="InterPro" id="IPR000953">
    <property type="entry name" value="Chromo/chromo_shadow_dom"/>
</dbReference>
<dbReference type="SUPFAM" id="SSF55729">
    <property type="entry name" value="Acyl-CoA N-acyltransferases (Nat)"/>
    <property type="match status" value="1"/>
</dbReference>
<feature type="domain" description="MYST-type HAT" evidence="17">
    <location>
        <begin position="175"/>
        <end position="455"/>
    </location>
</feature>
<evidence type="ECO:0000256" key="13">
    <source>
        <dbReference type="ARBA" id="ARBA00023242"/>
    </source>
</evidence>
<keyword evidence="6" id="KW-0227">DNA damage</keyword>
<dbReference type="Gene3D" id="2.30.30.140">
    <property type="match status" value="1"/>
</dbReference>
<dbReference type="OrthoDB" id="787137at2759"/>
<evidence type="ECO:0000256" key="15">
    <source>
        <dbReference type="PIRSR" id="PIRSR602717-51"/>
    </source>
</evidence>
<keyword evidence="7" id="KW-0863">Zinc-finger</keyword>
<evidence type="ECO:0000256" key="11">
    <source>
        <dbReference type="ARBA" id="ARBA00023163"/>
    </source>
</evidence>
<dbReference type="STRING" id="34508.A0A4U5M5L9"/>
<keyword evidence="10" id="KW-0805">Transcription regulation</keyword>
<dbReference type="InterPro" id="IPR016197">
    <property type="entry name" value="Chromo-like_dom_sf"/>
</dbReference>
<evidence type="ECO:0000256" key="7">
    <source>
        <dbReference type="ARBA" id="ARBA00022771"/>
    </source>
</evidence>
<evidence type="ECO:0000256" key="9">
    <source>
        <dbReference type="ARBA" id="ARBA00022990"/>
    </source>
</evidence>
<comment type="similarity">
    <text evidence="2">Belongs to the MYST (SAS/MOZ) family.</text>
</comment>
<dbReference type="SMART" id="SM00298">
    <property type="entry name" value="CHROMO"/>
    <property type="match status" value="1"/>
</dbReference>
<gene>
    <name evidence="18" type="ORF">L596_024740</name>
</gene>
<sequence>MSIASTSGTLDNVVSTDLRDGCKLPVRMSTGEYREAEIISIRYDPTPKQDHKYYVHYVDCNRRLDEWVTSKELDLTVVKFPLRGSKNHRINQTVISEASSRASSPDLPIKKATRKRPRPIQPNECLEALKIDESSMDSVSMMAPPSPAMSTVSASAAPSLRGSMTAHGHSEDAMTRIRNIDLIELGKFTMQPWYFSPYPQELVEQKKCIYLCEFCLRYHKCHTTLKRHVEKCKLFHPPGNEIYRNGIHSFFEIDGRKNKTYSQHLCLLAKLFLDHKTLYYDTDPFLFYVLTEYDEYGFHIVGYFSKEKESAEEYNVACILVLPPYQKKGYGRLLIEFSYELSKIEKKTGSPEKPLSDLGLLSYRSYWSQTIIEKLLEYREDHDGDGSVTVTVNDLADETSIRKEDIMSTLQQLNLYKYFKGQYVIVLSKELIDSHNKRLKKPMLRIDPKLIQWTPKDWSKKRT</sequence>
<keyword evidence="12" id="KW-0234">DNA repair</keyword>
<protein>
    <recommendedName>
        <fullName evidence="3">histone acetyltransferase</fullName>
        <ecNumber evidence="3">2.3.1.48</ecNumber>
    </recommendedName>
</protein>
<evidence type="ECO:0000256" key="8">
    <source>
        <dbReference type="ARBA" id="ARBA00022833"/>
    </source>
</evidence>
<evidence type="ECO:0000256" key="6">
    <source>
        <dbReference type="ARBA" id="ARBA00022763"/>
    </source>
</evidence>
<dbReference type="Gene3D" id="1.10.10.10">
    <property type="entry name" value="Winged helix-like DNA-binding domain superfamily/Winged helix DNA-binding domain"/>
    <property type="match status" value="1"/>
</dbReference>
<feature type="active site" description="Proton donor/acceptor" evidence="15">
    <location>
        <position position="352"/>
    </location>
</feature>
<dbReference type="FunFam" id="3.40.630.30:FF:000002">
    <property type="entry name" value="Histone acetyltransferase"/>
    <property type="match status" value="1"/>
</dbReference>
<dbReference type="PROSITE" id="PS51726">
    <property type="entry name" value="MYST_HAT"/>
    <property type="match status" value="1"/>
</dbReference>
<dbReference type="InterPro" id="IPR040706">
    <property type="entry name" value="Zf-MYST"/>
</dbReference>
<keyword evidence="19" id="KW-1185">Reference proteome</keyword>
<dbReference type="GO" id="GO:0003682">
    <property type="term" value="F:chromatin binding"/>
    <property type="evidence" value="ECO:0007669"/>
    <property type="project" value="UniProtKB-ARBA"/>
</dbReference>
<keyword evidence="11" id="KW-0804">Transcription</keyword>
<dbReference type="GO" id="GO:0006355">
    <property type="term" value="P:regulation of DNA-templated transcription"/>
    <property type="evidence" value="ECO:0007669"/>
    <property type="project" value="InterPro"/>
</dbReference>
<dbReference type="FunFam" id="2.30.30.140:FF:000013">
    <property type="entry name" value="Histone acetyltransferase"/>
    <property type="match status" value="1"/>
</dbReference>
<dbReference type="AlphaFoldDB" id="A0A4U5M5L9"/>
<dbReference type="Gene3D" id="3.30.60.60">
    <property type="entry name" value="N-acetyl transferase-like"/>
    <property type="match status" value="1"/>
</dbReference>
<dbReference type="Pfam" id="PF01853">
    <property type="entry name" value="MOZ_SAS"/>
    <property type="match status" value="1"/>
</dbReference>
<evidence type="ECO:0000256" key="16">
    <source>
        <dbReference type="SAM" id="MobiDB-lite"/>
    </source>
</evidence>
<dbReference type="SUPFAM" id="SSF54160">
    <property type="entry name" value="Chromo domain-like"/>
    <property type="match status" value="1"/>
</dbReference>
<dbReference type="Gene3D" id="3.40.630.30">
    <property type="match status" value="1"/>
</dbReference>
<evidence type="ECO:0000256" key="5">
    <source>
        <dbReference type="ARBA" id="ARBA00022723"/>
    </source>
</evidence>
<dbReference type="GO" id="GO:0005634">
    <property type="term" value="C:nucleus"/>
    <property type="evidence" value="ECO:0007669"/>
    <property type="project" value="UniProtKB-SubCell"/>
</dbReference>
<evidence type="ECO:0000256" key="1">
    <source>
        <dbReference type="ARBA" id="ARBA00004123"/>
    </source>
</evidence>
<evidence type="ECO:0000313" key="19">
    <source>
        <dbReference type="Proteomes" id="UP000298663"/>
    </source>
</evidence>
<dbReference type="FunFam" id="3.30.60.60:FF:000001">
    <property type="entry name" value="Histone acetyltransferase"/>
    <property type="match status" value="1"/>
</dbReference>
<evidence type="ECO:0000256" key="4">
    <source>
        <dbReference type="ARBA" id="ARBA00022679"/>
    </source>
</evidence>
<keyword evidence="9" id="KW-0007">Acetylation</keyword>
<evidence type="ECO:0000256" key="12">
    <source>
        <dbReference type="ARBA" id="ARBA00023204"/>
    </source>
</evidence>